<dbReference type="RefSeq" id="WP_013573175.1">
    <property type="nucleotide sequence ID" value="NC_015059.1"/>
</dbReference>
<keyword evidence="2" id="KW-1185">Reference proteome</keyword>
<protein>
    <submittedName>
        <fullName evidence="1">Uncharacterized protein</fullName>
    </submittedName>
</protein>
<name>E8X7M2_GRATM</name>
<dbReference type="PaxDb" id="1198114-AciX9_4515"/>
<geneLocation type="plasmid" evidence="1 2">
    <name>pACIX904</name>
</geneLocation>
<accession>E8X7M2</accession>
<dbReference type="EMBL" id="CP002484">
    <property type="protein sequence ID" value="ADW71456.1"/>
    <property type="molecule type" value="Genomic_DNA"/>
</dbReference>
<dbReference type="HOGENOM" id="CLU_2093397_0_0_0"/>
<dbReference type="AlphaFoldDB" id="E8X7M2"/>
<evidence type="ECO:0000313" key="2">
    <source>
        <dbReference type="Proteomes" id="UP000000343"/>
    </source>
</evidence>
<evidence type="ECO:0000313" key="1">
    <source>
        <dbReference type="EMBL" id="ADW71456.1"/>
    </source>
</evidence>
<gene>
    <name evidence="1" type="ordered locus">AciX9_4515</name>
</gene>
<organism evidence="2">
    <name type="scientific">Granulicella tundricola (strain ATCC BAA-1859 / DSM 23138 / MP5ACTX9)</name>
    <dbReference type="NCBI Taxonomy" id="1198114"/>
    <lineage>
        <taxon>Bacteria</taxon>
        <taxon>Pseudomonadati</taxon>
        <taxon>Acidobacteriota</taxon>
        <taxon>Terriglobia</taxon>
        <taxon>Terriglobales</taxon>
        <taxon>Acidobacteriaceae</taxon>
        <taxon>Granulicella</taxon>
    </lineage>
</organism>
<keyword evidence="1" id="KW-0614">Plasmid</keyword>
<sequence length="116" mass="13098">MGGERASKTRQREAGKICCICSLTLDAPPWGTYGERRCGKCAAKQPKRRVLMNFMLRQGWHISFLEEDCQTSLRKKHTFADDSKVLEMEVKGDARFDSEGRMMFERGISQGAAGYG</sequence>
<proteinExistence type="predicted"/>
<dbReference type="Proteomes" id="UP000000343">
    <property type="component" value="Plasmid pACIX904"/>
</dbReference>
<dbReference type="KEGG" id="acm:AciX9_4515"/>
<reference evidence="2" key="1">
    <citation type="submission" date="2011-01" db="EMBL/GenBank/DDBJ databases">
        <title>Complete sequence of plasmid4 of Acidobacterium sp. MP5ACTX9.</title>
        <authorList>
            <consortium name="US DOE Joint Genome Institute"/>
            <person name="Lucas S."/>
            <person name="Copeland A."/>
            <person name="Lapidus A."/>
            <person name="Cheng J.-F."/>
            <person name="Goodwin L."/>
            <person name="Pitluck S."/>
            <person name="Teshima H."/>
            <person name="Detter J.C."/>
            <person name="Han C."/>
            <person name="Tapia R."/>
            <person name="Land M."/>
            <person name="Hauser L."/>
            <person name="Kyrpides N."/>
            <person name="Ivanova N."/>
            <person name="Ovchinnikova G."/>
            <person name="Pagani I."/>
            <person name="Rawat S.R."/>
            <person name="Mannisto M."/>
            <person name="Haggblom M.M."/>
            <person name="Woyke T."/>
        </authorList>
    </citation>
    <scope>NUCLEOTIDE SEQUENCE [LARGE SCALE GENOMIC DNA]</scope>
    <source>
        <strain evidence="2">MP5ACTX9</strain>
        <plasmid evidence="2">Plasmid pACIX904</plasmid>
    </source>
</reference>